<reference evidence="1" key="2">
    <citation type="journal article" date="2015" name="Fish Shellfish Immunol.">
        <title>Early steps in the European eel (Anguilla anguilla)-Vibrio vulnificus interaction in the gills: Role of the RtxA13 toxin.</title>
        <authorList>
            <person name="Callol A."/>
            <person name="Pajuelo D."/>
            <person name="Ebbesson L."/>
            <person name="Teles M."/>
            <person name="MacKenzie S."/>
            <person name="Amaro C."/>
        </authorList>
    </citation>
    <scope>NUCLEOTIDE SEQUENCE</scope>
</reference>
<organism evidence="1">
    <name type="scientific">Anguilla anguilla</name>
    <name type="common">European freshwater eel</name>
    <name type="synonym">Muraena anguilla</name>
    <dbReference type="NCBI Taxonomy" id="7936"/>
    <lineage>
        <taxon>Eukaryota</taxon>
        <taxon>Metazoa</taxon>
        <taxon>Chordata</taxon>
        <taxon>Craniata</taxon>
        <taxon>Vertebrata</taxon>
        <taxon>Euteleostomi</taxon>
        <taxon>Actinopterygii</taxon>
        <taxon>Neopterygii</taxon>
        <taxon>Teleostei</taxon>
        <taxon>Anguilliformes</taxon>
        <taxon>Anguillidae</taxon>
        <taxon>Anguilla</taxon>
    </lineage>
</organism>
<reference evidence="1" key="1">
    <citation type="submission" date="2014-11" db="EMBL/GenBank/DDBJ databases">
        <authorList>
            <person name="Amaro Gonzalez C."/>
        </authorList>
    </citation>
    <scope>NUCLEOTIDE SEQUENCE</scope>
</reference>
<dbReference type="AlphaFoldDB" id="A0A0E9TAA6"/>
<name>A0A0E9TAA6_ANGAN</name>
<proteinExistence type="predicted"/>
<dbReference type="EMBL" id="GBXM01058924">
    <property type="protein sequence ID" value="JAH49653.1"/>
    <property type="molecule type" value="Transcribed_RNA"/>
</dbReference>
<accession>A0A0E9TAA6</accession>
<evidence type="ECO:0000313" key="1">
    <source>
        <dbReference type="EMBL" id="JAH49653.1"/>
    </source>
</evidence>
<protein>
    <submittedName>
        <fullName evidence="1">Uncharacterized protein</fullName>
    </submittedName>
</protein>
<sequence length="47" mass="5361">MSRLTVSKTRVLQVGILTKLQGQGMCEACFFVQRGNWCIYSTETWSC</sequence>